<dbReference type="Proteomes" id="UP000030693">
    <property type="component" value="Unassembled WGS sequence"/>
</dbReference>
<evidence type="ECO:0000313" key="3">
    <source>
        <dbReference type="Proteomes" id="UP000030693"/>
    </source>
</evidence>
<accession>A0A058Z1L0</accession>
<sequence length="935" mass="99437">MDMLCPACGAVRPGCACQCLLGLISTGDARLVDFAPRQGPLRSLRASATPLASLQQYLWLMTDFLAATLRSTLGPHLAARAPAPPAMPVRGSASRIRVRFGPGLEAHWTPDDVRSIPQGLAFAEVLASLSGCAGDLSPAGPPGVGVITHSLSLILGINGALCRFAASGAGDAHQHLRHALALAEELMPFARLQARWPQESPADFMATIESGLAAALVAWRCRILLSNAASPGLDDVDDLFDTMAELCGMASAGLFGQPDGQGAPSLTPSPGEAPMAVDVNRASGRQPGPSDPVACQAEHSDDREAGVAAVLRLFHQLHVGIRAAGQPGDPGFLLFRARILPLLGWVLFAAQHGRLVAVVSGGSTGPDGPLIRALRILSGHPGASRPPAPGLVRYCRHSPLASGGVLAPIIGFPTAGFFNMAFNDLLGFLLAGTTGRPTATAHSLLRSFLEHSFPLQASRVHRPGILYWCAVYVALVGMDSESGTPAGIPAFEQAVARRLGIFKPTRSAEAFLLAIIHFNLARIELNAGDRDESERRYLLLLDLAQKWDLRLPPSMVNGMWGLFSASQPSASSPQFPCPKPSPLFGVDFFPVEWGAPSPGASQLVRLAGVAADPGEDLLAAAGHQALEAGESLEAMHLFDRALVRLRRRLGLRFDFGRSAPGEWLRSWVTLVPSHGAVLPSLAHLLPEVVWSVPPSSSMREGDSRRQVSQLELHRMHALVKMYAAAAPGGDMGARLKLALVQSAARALAAMWPWVAHLRDPAADGAGIPADQAPELLQHAATLDAVTHFARVAEDFLGNLALATSVLELGFSYFSGAVFSGQAEVLAQLHGSSGRPCGRPRTSAPAHDPPIGRPLPPWPLGANRSSVSFLLAFFLGQIQRQRPVLPPSWRWWREPLQNGLQHLPEQARREAMPVFEYLGRHFDPGASDSNPQRDSS</sequence>
<name>A0A058Z1L0_FONAL</name>
<proteinExistence type="predicted"/>
<protein>
    <submittedName>
        <fullName evidence="2">Uncharacterized protein</fullName>
    </submittedName>
</protein>
<dbReference type="RefSeq" id="XP_009498189.1">
    <property type="nucleotide sequence ID" value="XM_009499914.1"/>
</dbReference>
<dbReference type="EMBL" id="KB932223">
    <property type="protein sequence ID" value="KCV67402.1"/>
    <property type="molecule type" value="Genomic_DNA"/>
</dbReference>
<feature type="region of interest" description="Disordered" evidence="1">
    <location>
        <begin position="831"/>
        <end position="854"/>
    </location>
</feature>
<dbReference type="AlphaFoldDB" id="A0A058Z1L0"/>
<evidence type="ECO:0000313" key="2">
    <source>
        <dbReference type="EMBL" id="KCV67402.1"/>
    </source>
</evidence>
<dbReference type="GeneID" id="20530897"/>
<gene>
    <name evidence="2" type="ORF">H696_06172</name>
</gene>
<keyword evidence="3" id="KW-1185">Reference proteome</keyword>
<evidence type="ECO:0000256" key="1">
    <source>
        <dbReference type="SAM" id="MobiDB-lite"/>
    </source>
</evidence>
<reference evidence="2" key="1">
    <citation type="submission" date="2013-04" db="EMBL/GenBank/DDBJ databases">
        <title>The Genome Sequence of Fonticula alba ATCC 38817.</title>
        <authorList>
            <consortium name="The Broad Institute Genomics Platform"/>
            <person name="Russ C."/>
            <person name="Cuomo C."/>
            <person name="Burger G."/>
            <person name="Gray M.W."/>
            <person name="Holland P.W.H."/>
            <person name="King N."/>
            <person name="Lang F.B.F."/>
            <person name="Roger A.J."/>
            <person name="Ruiz-Trillo I."/>
            <person name="Brown M."/>
            <person name="Walker B."/>
            <person name="Young S."/>
            <person name="Zeng Q."/>
            <person name="Gargeya S."/>
            <person name="Fitzgerald M."/>
            <person name="Haas B."/>
            <person name="Abouelleil A."/>
            <person name="Allen A.W."/>
            <person name="Alvarado L."/>
            <person name="Arachchi H.M."/>
            <person name="Berlin A.M."/>
            <person name="Chapman S.B."/>
            <person name="Gainer-Dewar J."/>
            <person name="Goldberg J."/>
            <person name="Griggs A."/>
            <person name="Gujja S."/>
            <person name="Hansen M."/>
            <person name="Howarth C."/>
            <person name="Imamovic A."/>
            <person name="Ireland A."/>
            <person name="Larimer J."/>
            <person name="McCowan C."/>
            <person name="Murphy C."/>
            <person name="Pearson M."/>
            <person name="Poon T.W."/>
            <person name="Priest M."/>
            <person name="Roberts A."/>
            <person name="Saif S."/>
            <person name="Shea T."/>
            <person name="Sisk P."/>
            <person name="Sykes S."/>
            <person name="Wortman J."/>
            <person name="Nusbaum C."/>
            <person name="Birren B."/>
        </authorList>
    </citation>
    <scope>NUCLEOTIDE SEQUENCE [LARGE SCALE GENOMIC DNA]</scope>
    <source>
        <strain evidence="2">ATCC 38817</strain>
    </source>
</reference>
<feature type="region of interest" description="Disordered" evidence="1">
    <location>
        <begin position="258"/>
        <end position="297"/>
    </location>
</feature>
<organism evidence="2">
    <name type="scientific">Fonticula alba</name>
    <name type="common">Slime mold</name>
    <dbReference type="NCBI Taxonomy" id="691883"/>
    <lineage>
        <taxon>Eukaryota</taxon>
        <taxon>Rotosphaerida</taxon>
        <taxon>Fonticulaceae</taxon>
        <taxon>Fonticula</taxon>
    </lineage>
</organism>